<keyword evidence="1" id="KW-0433">Leucine-rich repeat</keyword>
<dbReference type="PANTHER" id="PTHR24369:SF210">
    <property type="entry name" value="CHAOPTIN-RELATED"/>
    <property type="match status" value="1"/>
</dbReference>
<protein>
    <recommendedName>
        <fullName evidence="4">CAP-Gly domain-containing protein</fullName>
    </recommendedName>
</protein>
<comment type="caution">
    <text evidence="5">The sequence shown here is derived from an EMBL/GenBank/DDBJ whole genome shotgun (WGS) entry which is preliminary data.</text>
</comment>
<dbReference type="Pfam" id="PF01302">
    <property type="entry name" value="CAP_GLY"/>
    <property type="match status" value="1"/>
</dbReference>
<dbReference type="InterPro" id="IPR032675">
    <property type="entry name" value="LRR_dom_sf"/>
</dbReference>
<dbReference type="SUPFAM" id="SSF52047">
    <property type="entry name" value="RNI-like"/>
    <property type="match status" value="1"/>
</dbReference>
<keyword evidence="6" id="KW-1185">Reference proteome</keyword>
<dbReference type="GeneID" id="4851625"/>
<evidence type="ECO:0000313" key="5">
    <source>
        <dbReference type="EMBL" id="EAZ62771.2"/>
    </source>
</evidence>
<gene>
    <name evidence="5" type="ORF">PICST_52988</name>
</gene>
<dbReference type="FunCoup" id="A3GH76">
    <property type="interactions" value="644"/>
</dbReference>
<accession>A3GH76</accession>
<evidence type="ECO:0000256" key="3">
    <source>
        <dbReference type="ARBA" id="ARBA00022737"/>
    </source>
</evidence>
<dbReference type="Proteomes" id="UP000002258">
    <property type="component" value="Chromosome 1"/>
</dbReference>
<dbReference type="EMBL" id="AAVQ01000002">
    <property type="protein sequence ID" value="EAZ62771.2"/>
    <property type="molecule type" value="Genomic_DNA"/>
</dbReference>
<dbReference type="HOGENOM" id="CLU_017716_5_1_1"/>
<dbReference type="OrthoDB" id="5273213at2759"/>
<dbReference type="STRING" id="322104.A3GH76"/>
<sequence>MLQQFDRIRIDNELATIKFIGALPAWGPTTTAFGIEWDRPERGKNNGELNGISYFKTDITGAGSFIKSSNKKIELNRQTFVQQLLSNYAVDSYTDQRLHFGSKRVEEYGLDKLNKIHANFLNLTSVTLDHKLIYMGYDDDEKDIVDIFSKLANLAYLDLGFNLINDLSIVWGIIDRIPSLTKLILNGNRFFDLSKSVIIPHNLQSLHLSSTNINASQIAEGVTAKFPNLQELYLSGNNYQDEDVANLCLEDTYLDVLDLSLNAISVIPTNLKHIRSLILSDNLIRAISPDCKMEELKSIDLRRNQIQSLDFIDTLYLNLPRISELRINNNPVFEKMGVEEMTIQLIARFECDDHKRSSTKLFKLNGSLLNEDEISNAELYFISKVKQNEVSFKNEKRWKKLVAKHDIAEHFTDSPKSKRTTLSMIGTSRLLLQDKIIISRYFLNTFTVLRLKGLISKQLNNISVRKLRLHYYVNEFDKDSTLKVKFDIDDDISILDNFGFHENQTIYTTIEP</sequence>
<dbReference type="PROSITE" id="PS51450">
    <property type="entry name" value="LRR"/>
    <property type="match status" value="1"/>
</dbReference>
<reference evidence="5 6" key="1">
    <citation type="journal article" date="2007" name="Nat. Biotechnol.">
        <title>Genome sequence of the lignocellulose-bioconverting and xylose-fermenting yeast Pichia stipitis.</title>
        <authorList>
            <person name="Jeffries T.W."/>
            <person name="Grigoriev I.V."/>
            <person name="Grimwood J."/>
            <person name="Laplaza J.M."/>
            <person name="Aerts A."/>
            <person name="Salamov A."/>
            <person name="Schmutz J."/>
            <person name="Lindquist E."/>
            <person name="Dehal P."/>
            <person name="Shapiro H."/>
            <person name="Jin Y.S."/>
            <person name="Passoth V."/>
            <person name="Richardson P.M."/>
        </authorList>
    </citation>
    <scope>NUCLEOTIDE SEQUENCE [LARGE SCALE GENOMIC DNA]</scope>
    <source>
        <strain evidence="6">ATCC 58785 / CBS 6054 / NBRC 10063 / NRRL Y-11545</strain>
    </source>
</reference>
<dbReference type="InterPro" id="IPR001611">
    <property type="entry name" value="Leu-rich_rpt"/>
</dbReference>
<dbReference type="RefSeq" id="XP_001386794.2">
    <property type="nucleotide sequence ID" value="XM_001386757.1"/>
</dbReference>
<evidence type="ECO:0000256" key="2">
    <source>
        <dbReference type="ARBA" id="ARBA00022729"/>
    </source>
</evidence>
<proteinExistence type="predicted"/>
<dbReference type="Pfam" id="PF13855">
    <property type="entry name" value="LRR_8"/>
    <property type="match status" value="1"/>
</dbReference>
<name>A3GH76_PICST</name>
<dbReference type="InterPro" id="IPR050541">
    <property type="entry name" value="LRR_TM_domain-containing"/>
</dbReference>
<keyword evidence="2" id="KW-0732">Signal</keyword>
<dbReference type="PROSITE" id="PS50245">
    <property type="entry name" value="CAP_GLY_2"/>
    <property type="match status" value="1"/>
</dbReference>
<dbReference type="eggNOG" id="KOG3207">
    <property type="taxonomic scope" value="Eukaryota"/>
</dbReference>
<dbReference type="GO" id="GO:0005886">
    <property type="term" value="C:plasma membrane"/>
    <property type="evidence" value="ECO:0007669"/>
    <property type="project" value="TreeGrafter"/>
</dbReference>
<evidence type="ECO:0000259" key="4">
    <source>
        <dbReference type="PROSITE" id="PS50245"/>
    </source>
</evidence>
<dbReference type="Gene3D" id="3.80.10.10">
    <property type="entry name" value="Ribonuclease Inhibitor"/>
    <property type="match status" value="2"/>
</dbReference>
<feature type="domain" description="CAP-Gly" evidence="4">
    <location>
        <begin position="34"/>
        <end position="67"/>
    </location>
</feature>
<dbReference type="SMART" id="SM01052">
    <property type="entry name" value="CAP_GLY"/>
    <property type="match status" value="1"/>
</dbReference>
<dbReference type="Gene3D" id="2.30.30.190">
    <property type="entry name" value="CAP Gly-rich-like domain"/>
    <property type="match status" value="1"/>
</dbReference>
<dbReference type="InterPro" id="IPR036859">
    <property type="entry name" value="CAP-Gly_dom_sf"/>
</dbReference>
<dbReference type="SUPFAM" id="SSF74924">
    <property type="entry name" value="Cap-Gly domain"/>
    <property type="match status" value="1"/>
</dbReference>
<dbReference type="KEGG" id="pic:PICST_52988"/>
<evidence type="ECO:0000313" key="6">
    <source>
        <dbReference type="Proteomes" id="UP000002258"/>
    </source>
</evidence>
<evidence type="ECO:0000256" key="1">
    <source>
        <dbReference type="ARBA" id="ARBA00022614"/>
    </source>
</evidence>
<dbReference type="PANTHER" id="PTHR24369">
    <property type="entry name" value="ANTIGEN BSP, PUTATIVE-RELATED"/>
    <property type="match status" value="1"/>
</dbReference>
<keyword evidence="3" id="KW-0677">Repeat</keyword>
<organism evidence="5 6">
    <name type="scientific">Scheffersomyces stipitis (strain ATCC 58785 / CBS 6054 / NBRC 10063 / NRRL Y-11545)</name>
    <name type="common">Yeast</name>
    <name type="synonym">Pichia stipitis</name>
    <dbReference type="NCBI Taxonomy" id="322104"/>
    <lineage>
        <taxon>Eukaryota</taxon>
        <taxon>Fungi</taxon>
        <taxon>Dikarya</taxon>
        <taxon>Ascomycota</taxon>
        <taxon>Saccharomycotina</taxon>
        <taxon>Pichiomycetes</taxon>
        <taxon>Debaryomycetaceae</taxon>
        <taxon>Scheffersomyces</taxon>
    </lineage>
</organism>
<dbReference type="InParanoid" id="A3GH76"/>
<dbReference type="AlphaFoldDB" id="A3GH76"/>
<dbReference type="OMA" id="SEESHMF"/>
<dbReference type="InterPro" id="IPR000938">
    <property type="entry name" value="CAP-Gly_domain"/>
</dbReference>